<evidence type="ECO:0000313" key="1">
    <source>
        <dbReference type="EMBL" id="MBE5919661.1"/>
    </source>
</evidence>
<dbReference type="GO" id="GO:0160105">
    <property type="term" value="F:tRNA (adenine(22)-N1)-methyltransferase activity"/>
    <property type="evidence" value="ECO:0007669"/>
    <property type="project" value="InterPro"/>
</dbReference>
<dbReference type="AlphaFoldDB" id="A0A927U7B8"/>
<sequence length="238" mass="26488">MIKLSERLQIIYGMVPKCDTICDVGCDHGYLTIALLEGNVATRAIAMDVNKGPLNSAKENVGLHGLSDSVDFRLSDGLKKLSVSEADTICICGMGGALITRILDAGIDVAKSAKTIILEPQSEYDRLRAFLVGNHFLFLDEALCMEEGKIYPIIKVCYEPDLDYSLSDAELEYGPIIIKKRPTLFKTLLNKNKNEYLSILEKLVSKKDIASDSPIQKRIKELEDALNCIERLELEMEE</sequence>
<accession>A0A927U7B8</accession>
<reference evidence="1" key="1">
    <citation type="submission" date="2019-04" db="EMBL/GenBank/DDBJ databases">
        <title>Evolution of Biomass-Degrading Anaerobic Consortia Revealed by Metagenomics.</title>
        <authorList>
            <person name="Peng X."/>
        </authorList>
    </citation>
    <scope>NUCLEOTIDE SEQUENCE</scope>
    <source>
        <strain evidence="1">SIG311</strain>
    </source>
</reference>
<evidence type="ECO:0000313" key="2">
    <source>
        <dbReference type="Proteomes" id="UP000766246"/>
    </source>
</evidence>
<name>A0A927U7B8_9FIRM</name>
<proteinExistence type="predicted"/>
<dbReference type="SUPFAM" id="SSF53335">
    <property type="entry name" value="S-adenosyl-L-methionine-dependent methyltransferases"/>
    <property type="match status" value="1"/>
</dbReference>
<dbReference type="InterPro" id="IPR029063">
    <property type="entry name" value="SAM-dependent_MTases_sf"/>
</dbReference>
<organism evidence="1 2">
    <name type="scientific">Pseudobutyrivibrio ruminis</name>
    <dbReference type="NCBI Taxonomy" id="46206"/>
    <lineage>
        <taxon>Bacteria</taxon>
        <taxon>Bacillati</taxon>
        <taxon>Bacillota</taxon>
        <taxon>Clostridia</taxon>
        <taxon>Lachnospirales</taxon>
        <taxon>Lachnospiraceae</taxon>
        <taxon>Pseudobutyrivibrio</taxon>
    </lineage>
</organism>
<comment type="caution">
    <text evidence="1">The sequence shown here is derived from an EMBL/GenBank/DDBJ whole genome shotgun (WGS) entry which is preliminary data.</text>
</comment>
<dbReference type="PANTHER" id="PTHR38451">
    <property type="entry name" value="TRNA (ADENINE(22)-N(1))-METHYLTRANSFERASE"/>
    <property type="match status" value="1"/>
</dbReference>
<gene>
    <name evidence="1" type="ORF">E7272_07425</name>
</gene>
<dbReference type="Gene3D" id="3.40.50.150">
    <property type="entry name" value="Vaccinia Virus protein VP39"/>
    <property type="match status" value="1"/>
</dbReference>
<keyword evidence="1" id="KW-0808">Transferase</keyword>
<dbReference type="Proteomes" id="UP000766246">
    <property type="component" value="Unassembled WGS sequence"/>
</dbReference>
<dbReference type="Pfam" id="PF04816">
    <property type="entry name" value="TrmK"/>
    <property type="match status" value="1"/>
</dbReference>
<dbReference type="EMBL" id="SVER01000016">
    <property type="protein sequence ID" value="MBE5919661.1"/>
    <property type="molecule type" value="Genomic_DNA"/>
</dbReference>
<dbReference type="CDD" id="cd02440">
    <property type="entry name" value="AdoMet_MTases"/>
    <property type="match status" value="1"/>
</dbReference>
<protein>
    <submittedName>
        <fullName evidence="1">SAM-dependent methyltransferase</fullName>
    </submittedName>
</protein>
<dbReference type="PIRSF" id="PIRSF018637">
    <property type="entry name" value="TrmK"/>
    <property type="match status" value="1"/>
</dbReference>
<dbReference type="PANTHER" id="PTHR38451:SF1">
    <property type="entry name" value="TRNA (ADENINE(22)-N(1))-METHYLTRANSFERASE"/>
    <property type="match status" value="1"/>
</dbReference>
<keyword evidence="1" id="KW-0489">Methyltransferase</keyword>
<dbReference type="InterPro" id="IPR006901">
    <property type="entry name" value="TrmK"/>
</dbReference>
<dbReference type="GO" id="GO:0032259">
    <property type="term" value="P:methylation"/>
    <property type="evidence" value="ECO:0007669"/>
    <property type="project" value="UniProtKB-KW"/>
</dbReference>